<evidence type="ECO:0000313" key="13">
    <source>
        <dbReference type="Proteomes" id="UP000217083"/>
    </source>
</evidence>
<evidence type="ECO:0000256" key="3">
    <source>
        <dbReference type="ARBA" id="ARBA00022512"/>
    </source>
</evidence>
<comment type="subcellular location">
    <subcellularLocation>
        <location evidence="1">Secreted</location>
        <location evidence="1">Cell wall</location>
        <topology evidence="1">Peptidoglycan-anchor</topology>
    </subcellularLocation>
</comment>
<dbReference type="Proteomes" id="UP000217083">
    <property type="component" value="Unassembled WGS sequence"/>
</dbReference>
<feature type="compositionally biased region" description="Polar residues" evidence="7">
    <location>
        <begin position="1084"/>
        <end position="1096"/>
    </location>
</feature>
<feature type="region of interest" description="Disordered" evidence="7">
    <location>
        <begin position="894"/>
        <end position="914"/>
    </location>
</feature>
<evidence type="ECO:0000256" key="6">
    <source>
        <dbReference type="ARBA" id="ARBA00023088"/>
    </source>
</evidence>
<comment type="similarity">
    <text evidence="2">Belongs to the intimin/invasin family.</text>
</comment>
<dbReference type="Pfam" id="PF02369">
    <property type="entry name" value="Big_1"/>
    <property type="match status" value="1"/>
</dbReference>
<evidence type="ECO:0000313" key="12">
    <source>
        <dbReference type="EMBL" id="OZM56702.1"/>
    </source>
</evidence>
<feature type="domain" description="Big-1" evidence="11">
    <location>
        <begin position="1259"/>
        <end position="1360"/>
    </location>
</feature>
<protein>
    <submittedName>
        <fullName evidence="12">Uncharacterized protein</fullName>
    </submittedName>
</protein>
<feature type="chain" id="PRO_5039449026" evidence="9">
    <location>
        <begin position="22"/>
        <end position="1702"/>
    </location>
</feature>
<reference evidence="12 13" key="2">
    <citation type="submission" date="2017-09" db="EMBL/GenBank/DDBJ databases">
        <title>Bacillus patelloidae sp. nov., isolated from the intestinal tract of a marine limpet.</title>
        <authorList>
            <person name="Liu R."/>
            <person name="Dong C."/>
            <person name="Shao Z."/>
        </authorList>
    </citation>
    <scope>NUCLEOTIDE SEQUENCE [LARGE SCALE GENOMIC DNA]</scope>
    <source>
        <strain evidence="12 13">SA5d-4</strain>
    </source>
</reference>
<dbReference type="InterPro" id="IPR008964">
    <property type="entry name" value="Invasin/intimin_cell_adhesion"/>
</dbReference>
<accession>A0A263BT00</accession>
<dbReference type="InterPro" id="IPR003344">
    <property type="entry name" value="Big_1_dom"/>
</dbReference>
<dbReference type="Pfam" id="PF19077">
    <property type="entry name" value="Big_13"/>
    <property type="match status" value="10"/>
</dbReference>
<evidence type="ECO:0000256" key="2">
    <source>
        <dbReference type="ARBA" id="ARBA00010116"/>
    </source>
</evidence>
<sequence length="1702" mass="181661">MKRKLALFLTFILLFSQSVFPLNRAFSEYGSNQIFSNVDWLPYAVGEGNDPLDQNPNSTDIAGNSELPAVSYSYDSTYLYFKMRLDANPLNNKNDNFDQYAWTVLFNTDGNEHDWEYMVSLNGLAETVQIGKNTDKELDSWGDQAEDWLWTGPAIDYADALPIDVSLSNFNNDQDFFAYWAVPWTDFAAVTGLTPTSMIQLFYATSANASNYNKDRMGGHPTSFADAWGEPILINGTTPNPPTIEIAGGDTKTTNDNTPLISGSSSAADGSFVDVTLYLKSDPTKTYTYQTTVENGQWQTLVTTALNNGVYNVSAIVEEDGQFGIDEQELTVDPSQIIAPEITITTPSTGSAVTDSTPTISGSYTSGTSTNNIVVEFINGNNVVATGSASLANGVWEFTPNSNLPLGTYQVKATITDEINQTSTSSIELSVAEAKVLNINIDTINPLVTNIVTPVFTGSSNAMDGVTIFVTINNTSYTTTVSNSSWSVQWPEALAEGTYVVSASVEEQGQTASDSINLIVDTTKPTLSINGGTERTTNESTPTISGTTDAPDNSVVTITLNGKSYTTTVTDGTWTVDVGELTDGQYEVTATITDEAGNTTTAKQSLTIDTTGPAIVITSPENGAILNNHTPTVTGTVEAGSTVLVEFIDVNNSVVHSGHATVTNENWTYTPTGNLNEGTYSVKATGTDALGNPKSTSITITIDVTAPTLTINGGTERTTNDSTPTVSGTTDAPNGAIVTVTVNGQSYTATVTDGTWTVTVDELIDGTYEVTATITDEAGNVSTKTQTLILSTIGPELKIDSPEEGALLSNYHPIISGTTNGDKVTITIYDMLEKIIETGVAELDEDGNWTYNTVSSLSDGTYLAKAISTFNNGNDTEASVSFIIDVTAPTLTIDGGTERTTNDSTPTISGTTDAPDNSVVTITLNGKSYTTTVTDGTWTIDTDELTDGTYEVTATITDEAGNSATAKQSLTIDTTGPTIAITSPENGAVLNDQTPTVTGTVEAGSTVIVEFIDENNSVVHSGHATVANENWTYTPTENLLEGTYTVKATGTDALGNPKSTSITITIDVTAPTLTIDGGAERTTNDSTPTVSGTTDAPDNSVVTITLNGKSYTTTVTNGTWTIDVDELTDGTYEVTATITDEAGNSTTATQSLTIDTLAPEVSIDNPLDNSVLELGDIPITGTADVGSKVTLVLDDNEPITLTANENGEWIYHPTPILSEGIHIVTVTAEDDQGNVSEPVSISFKVVDPNVIDETEINITIDLSAQPQNILGNGIDHTILTAKLTDTNGEPLVNYEVKFSAPVGSFPEGFIAFTDQTGIATVKYVSAKTESDETLSYLVSAKAYNLDGNFVEQEQISISFNPAIISGVVIDNETNEPIHNAKVVLSSDFNQDGTIDFTTTVLSDVEGKYVITIPNGNVSYLLEITKPVLIGNTMQDVTFKQSVTAGSVSGSGTDEFYSTESATGIILLSDGSNGTLSLENYDSIIVEVEDESGDITSLNGSVDARTGVFLIDGLDVNKAYTLKFYYVFEDGSKIQVSSLAVVISNDGELNISSCLIDPYGTITNKETGEVIEGAVVELYYADTVRNQENGRVKDTLVELPILTFPPNDNHNPQNSSVEGKYAYMVYPEADYYILVKKNGYELYESPVIEVNQEIVRHDIELTPIPQELPATATSYYNYLVTGVLLLFIGVLTIFLYRRNRYSN</sequence>
<keyword evidence="13" id="KW-1185">Reference proteome</keyword>
<dbReference type="SUPFAM" id="SSF49464">
    <property type="entry name" value="Carboxypeptidase regulatory domain-like"/>
    <property type="match status" value="1"/>
</dbReference>
<feature type="region of interest" description="Disordered" evidence="7">
    <location>
        <begin position="1075"/>
        <end position="1096"/>
    </location>
</feature>
<dbReference type="RefSeq" id="WP_094925035.1">
    <property type="nucleotide sequence ID" value="NZ_NPIA01000005.1"/>
</dbReference>
<keyword evidence="8" id="KW-0812">Transmembrane</keyword>
<evidence type="ECO:0000256" key="7">
    <source>
        <dbReference type="SAM" id="MobiDB-lite"/>
    </source>
</evidence>
<dbReference type="PROSITE" id="PS51127">
    <property type="entry name" value="BIG1"/>
    <property type="match status" value="1"/>
</dbReference>
<evidence type="ECO:0000256" key="5">
    <source>
        <dbReference type="ARBA" id="ARBA00022729"/>
    </source>
</evidence>
<evidence type="ECO:0000256" key="4">
    <source>
        <dbReference type="ARBA" id="ARBA00022525"/>
    </source>
</evidence>
<dbReference type="Gene3D" id="2.60.40.1120">
    <property type="entry name" value="Carboxypeptidase-like, regulatory domain"/>
    <property type="match status" value="2"/>
</dbReference>
<keyword evidence="4" id="KW-0964">Secreted</keyword>
<reference evidence="13" key="1">
    <citation type="submission" date="2017-08" db="EMBL/GenBank/DDBJ databases">
        <authorList>
            <person name="Huang Z."/>
        </authorList>
    </citation>
    <scope>NUCLEOTIDE SEQUENCE [LARGE SCALE GENOMIC DNA]</scope>
    <source>
        <strain evidence="13">SA5d-4</strain>
    </source>
</reference>
<evidence type="ECO:0000259" key="10">
    <source>
        <dbReference type="PROSITE" id="PS50847"/>
    </source>
</evidence>
<feature type="signal peptide" evidence="9">
    <location>
        <begin position="1"/>
        <end position="21"/>
    </location>
</feature>
<dbReference type="PROSITE" id="PS50847">
    <property type="entry name" value="GRAM_POS_ANCHORING"/>
    <property type="match status" value="1"/>
</dbReference>
<dbReference type="InterPro" id="IPR044016">
    <property type="entry name" value="Big_13"/>
</dbReference>
<dbReference type="InterPro" id="IPR013783">
    <property type="entry name" value="Ig-like_fold"/>
</dbReference>
<dbReference type="EMBL" id="NPIA01000005">
    <property type="protein sequence ID" value="OZM56702.1"/>
    <property type="molecule type" value="Genomic_DNA"/>
</dbReference>
<feature type="transmembrane region" description="Helical" evidence="8">
    <location>
        <begin position="1674"/>
        <end position="1695"/>
    </location>
</feature>
<gene>
    <name evidence="12" type="ORF">CIB95_10800</name>
</gene>
<evidence type="ECO:0000256" key="9">
    <source>
        <dbReference type="SAM" id="SignalP"/>
    </source>
</evidence>
<keyword evidence="8" id="KW-0472">Membrane</keyword>
<organism evidence="12 13">
    <name type="scientific">Lottiidibacillus patelloidae</name>
    <dbReference type="NCBI Taxonomy" id="2670334"/>
    <lineage>
        <taxon>Bacteria</taxon>
        <taxon>Bacillati</taxon>
        <taxon>Bacillota</taxon>
        <taxon>Bacilli</taxon>
        <taxon>Bacillales</taxon>
        <taxon>Bacillaceae</taxon>
        <taxon>Lottiidibacillus</taxon>
    </lineage>
</organism>
<dbReference type="SMART" id="SM00634">
    <property type="entry name" value="BID_1"/>
    <property type="match status" value="1"/>
</dbReference>
<dbReference type="InterPro" id="IPR019931">
    <property type="entry name" value="LPXTG_anchor"/>
</dbReference>
<feature type="region of interest" description="Disordered" evidence="7">
    <location>
        <begin position="527"/>
        <end position="550"/>
    </location>
</feature>
<keyword evidence="8" id="KW-1133">Transmembrane helix</keyword>
<feature type="domain" description="Gram-positive cocci surface proteins LPxTG" evidence="10">
    <location>
        <begin position="1667"/>
        <end position="1702"/>
    </location>
</feature>
<comment type="caution">
    <text evidence="12">The sequence shown here is derived from an EMBL/GenBank/DDBJ whole genome shotgun (WGS) entry which is preliminary data.</text>
</comment>
<feature type="compositionally biased region" description="Polar residues" evidence="7">
    <location>
        <begin position="902"/>
        <end position="914"/>
    </location>
</feature>
<evidence type="ECO:0000259" key="11">
    <source>
        <dbReference type="PROSITE" id="PS51127"/>
    </source>
</evidence>
<dbReference type="InterPro" id="IPR008969">
    <property type="entry name" value="CarboxyPept-like_regulatory"/>
</dbReference>
<keyword evidence="5 9" id="KW-0732">Signal</keyword>
<name>A0A263BT00_9BACI</name>
<dbReference type="NCBIfam" id="NF033510">
    <property type="entry name" value="Ca_tandemer"/>
    <property type="match status" value="8"/>
</dbReference>
<proteinExistence type="inferred from homology"/>
<evidence type="ECO:0000256" key="1">
    <source>
        <dbReference type="ARBA" id="ARBA00004168"/>
    </source>
</evidence>
<dbReference type="Gene3D" id="2.60.40.10">
    <property type="entry name" value="Immunoglobulins"/>
    <property type="match status" value="12"/>
</dbReference>
<keyword evidence="3" id="KW-0134">Cell wall</keyword>
<keyword evidence="6" id="KW-0572">Peptidoglycan-anchor</keyword>
<dbReference type="SUPFAM" id="SSF49373">
    <property type="entry name" value="Invasin/intimin cell-adhesion fragments"/>
    <property type="match status" value="1"/>
</dbReference>
<evidence type="ECO:0000256" key="8">
    <source>
        <dbReference type="SAM" id="Phobius"/>
    </source>
</evidence>